<accession>A0A645AS60</accession>
<name>A0A645AS60_9ZZZZ</name>
<organism evidence="1">
    <name type="scientific">bioreactor metagenome</name>
    <dbReference type="NCBI Taxonomy" id="1076179"/>
    <lineage>
        <taxon>unclassified sequences</taxon>
        <taxon>metagenomes</taxon>
        <taxon>ecological metagenomes</taxon>
    </lineage>
</organism>
<dbReference type="EMBL" id="VSSQ01015410">
    <property type="protein sequence ID" value="MPM55736.1"/>
    <property type="molecule type" value="Genomic_DNA"/>
</dbReference>
<comment type="caution">
    <text evidence="1">The sequence shown here is derived from an EMBL/GenBank/DDBJ whole genome shotgun (WGS) entry which is preliminary data.</text>
</comment>
<reference evidence="1" key="1">
    <citation type="submission" date="2019-08" db="EMBL/GenBank/DDBJ databases">
        <authorList>
            <person name="Kucharzyk K."/>
            <person name="Murdoch R.W."/>
            <person name="Higgins S."/>
            <person name="Loffler F."/>
        </authorList>
    </citation>
    <scope>NUCLEOTIDE SEQUENCE</scope>
</reference>
<dbReference type="AlphaFoldDB" id="A0A645AS60"/>
<protein>
    <submittedName>
        <fullName evidence="1">Uncharacterized protein</fullName>
    </submittedName>
</protein>
<sequence length="187" mass="20307">MGVGAVLDHCDVMLAGDGGDAVEVGHRAEKMHRNHGPGARRDRRFEGRRVEAESVRFAVDEDRCGSDIARRDAGGQPGPARYDHFVPRPHAERLKRAFQRGGAVDHQNAIGGMVVSGEGGGEFLFATAVKRPLAAQVQLPQQIAGLGIGRGPWRQDGRLGEYRLAAGDGQFFHDRQSPNWIEGLLLL</sequence>
<proteinExistence type="predicted"/>
<gene>
    <name evidence="1" type="ORF">SDC9_102533</name>
</gene>
<evidence type="ECO:0000313" key="1">
    <source>
        <dbReference type="EMBL" id="MPM55736.1"/>
    </source>
</evidence>